<feature type="signal peptide" evidence="2">
    <location>
        <begin position="1"/>
        <end position="19"/>
    </location>
</feature>
<sequence length="137" mass="14571">MRAFVAGLCLAAIAFGASAARDPLASQKWRSRILVVSAPTLNDAGLRAQRAALGPVRNGLAERDLVVLEAIGKGPEATALRKRLKLPGDAFRAVLVGKDGDAKMVSAEPIPPQTLFETIDAMPMRQGEMQKGTRRVP</sequence>
<accession>A0ABW2BGG6</accession>
<keyword evidence="1 2" id="KW-0732">Signal</keyword>
<evidence type="ECO:0000313" key="5">
    <source>
        <dbReference type="Proteomes" id="UP001596292"/>
    </source>
</evidence>
<feature type="chain" id="PRO_5047265346" evidence="2">
    <location>
        <begin position="20"/>
        <end position="137"/>
    </location>
</feature>
<proteinExistence type="predicted"/>
<name>A0ABW2BGG6_9HYPH</name>
<comment type="caution">
    <text evidence="4">The sequence shown here is derived from an EMBL/GenBank/DDBJ whole genome shotgun (WGS) entry which is preliminary data.</text>
</comment>
<dbReference type="EMBL" id="JBHSWN010000001">
    <property type="protein sequence ID" value="MFC6788867.1"/>
    <property type="molecule type" value="Genomic_DNA"/>
</dbReference>
<gene>
    <name evidence="4" type="ORF">ACFQE0_04035</name>
</gene>
<feature type="domain" description="DUF4174" evidence="3">
    <location>
        <begin position="23"/>
        <end position="128"/>
    </location>
</feature>
<keyword evidence="5" id="KW-1185">Reference proteome</keyword>
<evidence type="ECO:0000256" key="2">
    <source>
        <dbReference type="SAM" id="SignalP"/>
    </source>
</evidence>
<dbReference type="RefSeq" id="WP_378967301.1">
    <property type="nucleotide sequence ID" value="NZ_JBHSWN010000001.1"/>
</dbReference>
<protein>
    <submittedName>
        <fullName evidence="4">DUF4174 domain-containing protein</fullName>
    </submittedName>
</protein>
<evidence type="ECO:0000256" key="1">
    <source>
        <dbReference type="ARBA" id="ARBA00022729"/>
    </source>
</evidence>
<evidence type="ECO:0000313" key="4">
    <source>
        <dbReference type="EMBL" id="MFC6788867.1"/>
    </source>
</evidence>
<reference evidence="5" key="1">
    <citation type="journal article" date="2019" name="Int. J. Syst. Evol. Microbiol.">
        <title>The Global Catalogue of Microorganisms (GCM) 10K type strain sequencing project: providing services to taxonomists for standard genome sequencing and annotation.</title>
        <authorList>
            <consortium name="The Broad Institute Genomics Platform"/>
            <consortium name="The Broad Institute Genome Sequencing Center for Infectious Disease"/>
            <person name="Wu L."/>
            <person name="Ma J."/>
        </authorList>
    </citation>
    <scope>NUCLEOTIDE SEQUENCE [LARGE SCALE GENOMIC DNA]</scope>
    <source>
        <strain evidence="5">CCUG 48316</strain>
    </source>
</reference>
<dbReference type="Proteomes" id="UP001596292">
    <property type="component" value="Unassembled WGS sequence"/>
</dbReference>
<evidence type="ECO:0000259" key="3">
    <source>
        <dbReference type="Pfam" id="PF13778"/>
    </source>
</evidence>
<organism evidence="4 5">
    <name type="scientific">Methylobacterium komagatae</name>
    <dbReference type="NCBI Taxonomy" id="374425"/>
    <lineage>
        <taxon>Bacteria</taxon>
        <taxon>Pseudomonadati</taxon>
        <taxon>Pseudomonadota</taxon>
        <taxon>Alphaproteobacteria</taxon>
        <taxon>Hyphomicrobiales</taxon>
        <taxon>Methylobacteriaceae</taxon>
        <taxon>Methylobacterium</taxon>
    </lineage>
</organism>
<dbReference type="InterPro" id="IPR025232">
    <property type="entry name" value="DUF4174"/>
</dbReference>
<dbReference type="Pfam" id="PF13778">
    <property type="entry name" value="DUF4174"/>
    <property type="match status" value="1"/>
</dbReference>